<evidence type="ECO:0000313" key="3">
    <source>
        <dbReference type="Proteomes" id="UP001499854"/>
    </source>
</evidence>
<dbReference type="InterPro" id="IPR043502">
    <property type="entry name" value="DNA/RNA_pol_sf"/>
</dbReference>
<dbReference type="PROSITE" id="PS50878">
    <property type="entry name" value="RT_POL"/>
    <property type="match status" value="1"/>
</dbReference>
<dbReference type="Pfam" id="PF00078">
    <property type="entry name" value="RVT_1"/>
    <property type="match status" value="1"/>
</dbReference>
<dbReference type="EMBL" id="BAAAQM010000049">
    <property type="protein sequence ID" value="GAA1992994.1"/>
    <property type="molecule type" value="Genomic_DNA"/>
</dbReference>
<dbReference type="PANTHER" id="PTHR34047">
    <property type="entry name" value="NUCLEAR INTRON MATURASE 1, MITOCHONDRIAL-RELATED"/>
    <property type="match status" value="1"/>
</dbReference>
<evidence type="ECO:0000259" key="1">
    <source>
        <dbReference type="PROSITE" id="PS50878"/>
    </source>
</evidence>
<feature type="domain" description="Reverse transcriptase" evidence="1">
    <location>
        <begin position="1"/>
        <end position="122"/>
    </location>
</feature>
<dbReference type="InterPro" id="IPR051083">
    <property type="entry name" value="GrpII_Intron_Splice-Mob/Def"/>
</dbReference>
<reference evidence="2 3" key="1">
    <citation type="journal article" date="2019" name="Int. J. Syst. Evol. Microbiol.">
        <title>The Global Catalogue of Microorganisms (GCM) 10K type strain sequencing project: providing services to taxonomists for standard genome sequencing and annotation.</title>
        <authorList>
            <consortium name="The Broad Institute Genomics Platform"/>
            <consortium name="The Broad Institute Genome Sequencing Center for Infectious Disease"/>
            <person name="Wu L."/>
            <person name="Ma J."/>
        </authorList>
    </citation>
    <scope>NUCLEOTIDE SEQUENCE [LARGE SCALE GENOMIC DNA]</scope>
    <source>
        <strain evidence="2 3">JCM 16013</strain>
    </source>
</reference>
<dbReference type="Proteomes" id="UP001499854">
    <property type="component" value="Unassembled WGS sequence"/>
</dbReference>
<accession>A0ABN2SUX5</accession>
<comment type="caution">
    <text evidence="2">The sequence shown here is derived from an EMBL/GenBank/DDBJ whole genome shotgun (WGS) entry which is preliminary data.</text>
</comment>
<dbReference type="SUPFAM" id="SSF56672">
    <property type="entry name" value="DNA/RNA polymerases"/>
    <property type="match status" value="1"/>
</dbReference>
<sequence length="165" mass="18285">MAKRWLAAPIRQPDGTLQARDRGTPQGSSVSPVLANLFMHYAFDAWLSRKFPTVAFERYADDAVVHCVTEYQARKVLAALHDRMTSVGLELHPDKTRVVYCKDSRRRGSFEHVAFTFLGFTFRPRDAVTGRSGVHFTALLPAVGRDALKKMGATVVTYGSVGARG</sequence>
<name>A0ABN2SUX5_9ACTN</name>
<keyword evidence="3" id="KW-1185">Reference proteome</keyword>
<gene>
    <name evidence="2" type="ORF">GCM10009838_66170</name>
</gene>
<dbReference type="CDD" id="cd01651">
    <property type="entry name" value="RT_G2_intron"/>
    <property type="match status" value="1"/>
</dbReference>
<dbReference type="InterPro" id="IPR000477">
    <property type="entry name" value="RT_dom"/>
</dbReference>
<organism evidence="2 3">
    <name type="scientific">Catenulispora subtropica</name>
    <dbReference type="NCBI Taxonomy" id="450798"/>
    <lineage>
        <taxon>Bacteria</taxon>
        <taxon>Bacillati</taxon>
        <taxon>Actinomycetota</taxon>
        <taxon>Actinomycetes</taxon>
        <taxon>Catenulisporales</taxon>
        <taxon>Catenulisporaceae</taxon>
        <taxon>Catenulispora</taxon>
    </lineage>
</organism>
<dbReference type="PANTHER" id="PTHR34047:SF3">
    <property type="entry name" value="BLR2052 PROTEIN"/>
    <property type="match status" value="1"/>
</dbReference>
<protein>
    <recommendedName>
        <fullName evidence="1">Reverse transcriptase domain-containing protein</fullName>
    </recommendedName>
</protein>
<evidence type="ECO:0000313" key="2">
    <source>
        <dbReference type="EMBL" id="GAA1992994.1"/>
    </source>
</evidence>
<proteinExistence type="predicted"/>